<dbReference type="InterPro" id="IPR050368">
    <property type="entry name" value="ClC-type_chloride_channel"/>
</dbReference>
<dbReference type="PANTHER" id="PTHR43427:SF6">
    <property type="entry name" value="CHLORIDE CHANNEL PROTEIN CLC-E"/>
    <property type="match status" value="1"/>
</dbReference>
<organism evidence="14 15">
    <name type="scientific">Corallococcus macrosporus DSM 14697</name>
    <dbReference type="NCBI Taxonomy" id="1189310"/>
    <lineage>
        <taxon>Bacteria</taxon>
        <taxon>Pseudomonadati</taxon>
        <taxon>Myxococcota</taxon>
        <taxon>Myxococcia</taxon>
        <taxon>Myxococcales</taxon>
        <taxon>Cystobacterineae</taxon>
        <taxon>Myxococcaceae</taxon>
        <taxon>Corallococcus</taxon>
    </lineage>
</organism>
<keyword evidence="5" id="KW-0406">Ion transport</keyword>
<dbReference type="GO" id="GO:0005254">
    <property type="term" value="F:chloride channel activity"/>
    <property type="evidence" value="ECO:0007669"/>
    <property type="project" value="UniProtKB-KW"/>
</dbReference>
<feature type="compositionally biased region" description="Basic and acidic residues" evidence="11">
    <location>
        <begin position="1"/>
        <end position="11"/>
    </location>
</feature>
<evidence type="ECO:0000256" key="10">
    <source>
        <dbReference type="PROSITE-ProRule" id="PRU00703"/>
    </source>
</evidence>
<dbReference type="PROSITE" id="PS51371">
    <property type="entry name" value="CBS"/>
    <property type="match status" value="2"/>
</dbReference>
<feature type="transmembrane region" description="Helical" evidence="12">
    <location>
        <begin position="195"/>
        <end position="220"/>
    </location>
</feature>
<dbReference type="Pfam" id="PF00654">
    <property type="entry name" value="Voltage_CLC"/>
    <property type="match status" value="1"/>
</dbReference>
<dbReference type="SUPFAM" id="SSF54631">
    <property type="entry name" value="CBS-domain pair"/>
    <property type="match status" value="1"/>
</dbReference>
<keyword evidence="10" id="KW-0129">CBS domain</keyword>
<keyword evidence="4 12" id="KW-1133">Transmembrane helix</keyword>
<evidence type="ECO:0000256" key="5">
    <source>
        <dbReference type="ARBA" id="ARBA00023065"/>
    </source>
</evidence>
<dbReference type="KEGG" id="mmas:MYMAC_006012"/>
<accession>A0A250K3N5</accession>
<dbReference type="Proteomes" id="UP000217343">
    <property type="component" value="Chromosome"/>
</dbReference>
<evidence type="ECO:0000256" key="11">
    <source>
        <dbReference type="SAM" id="MobiDB-lite"/>
    </source>
</evidence>
<feature type="transmembrane region" description="Helical" evidence="12">
    <location>
        <begin position="404"/>
        <end position="426"/>
    </location>
</feature>
<evidence type="ECO:0000313" key="15">
    <source>
        <dbReference type="Proteomes" id="UP000217343"/>
    </source>
</evidence>
<dbReference type="InterPro" id="IPR001807">
    <property type="entry name" value="ClC"/>
</dbReference>
<dbReference type="PANTHER" id="PTHR43427">
    <property type="entry name" value="CHLORIDE CHANNEL PROTEIN CLC-E"/>
    <property type="match status" value="1"/>
</dbReference>
<feature type="transmembrane region" description="Helical" evidence="12">
    <location>
        <begin position="269"/>
        <end position="292"/>
    </location>
</feature>
<keyword evidence="2" id="KW-0813">Transport</keyword>
<dbReference type="EMBL" id="CP022203">
    <property type="protein sequence ID" value="ATB50357.1"/>
    <property type="molecule type" value="Genomic_DNA"/>
</dbReference>
<sequence length="628" mass="65258">MERPEVERVEEGQGSGPEARETLPVAPSMGPALADVRTPRAMESVDRRVVFISVIAVVLALAAGLVAQLLGSLIELFTNIAFFGRFSTAPVSPADNTLGPWVIVVPVVGAILVGFMARYGSRAIRGHGIPEAMENVLYNQSRIPPRMTFLKPLSAAVAIGTGGPFGAEGPIIATGGALGSLVGQLLRVTADERKALLAAGAAAGMAATFGAPVSAVLLAVELLLFEYRPRSVIPVALATATATGVRMAFVGGAPAFAMPDLLPPSGAALAFYVALGAVVGVASMLVTRAVYAIEDAFEKLPLHWMWWPALGAVVVGVVGYFSPRTLGVGYTNIEDILSGHFVGTAMLFFCAMKFISWSVALGSGTSGGTLAPLFTLGGGLGSGLGLLATYLAPGLGVDVRVAALVGMAAIFAGASRALLASVVFAFETTRQPMGLLPLLGGCAAAYLVSALMMRHSIMTEKLARRGGRVLTEYGVDALGQALVRDVGLRPVVSLEADRPLEEVRAWLASGAPGTTHQGFPVVAGGGLVGVVTRRDLLDGRDATGLRVRELVKRPPAVAYADSSLREAADLMVEEGVGRLPVVRRDAPTHVVGILTRSDLLGANRRRLEDSRRMERGVGGPRRTGPQPA</sequence>
<feature type="transmembrane region" description="Helical" evidence="12">
    <location>
        <begin position="373"/>
        <end position="392"/>
    </location>
</feature>
<feature type="transmembrane region" description="Helical" evidence="12">
    <location>
        <begin position="341"/>
        <end position="361"/>
    </location>
</feature>
<dbReference type="AlphaFoldDB" id="A0A250K3N5"/>
<feature type="transmembrane region" description="Helical" evidence="12">
    <location>
        <begin position="49"/>
        <end position="78"/>
    </location>
</feature>
<dbReference type="SUPFAM" id="SSF81340">
    <property type="entry name" value="Clc chloride channel"/>
    <property type="match status" value="1"/>
</dbReference>
<dbReference type="GO" id="GO:0034707">
    <property type="term" value="C:chloride channel complex"/>
    <property type="evidence" value="ECO:0007669"/>
    <property type="project" value="UniProtKB-KW"/>
</dbReference>
<name>A0A250K3N5_9BACT</name>
<feature type="transmembrane region" description="Helical" evidence="12">
    <location>
        <begin position="232"/>
        <end position="257"/>
    </location>
</feature>
<feature type="transmembrane region" description="Helical" evidence="12">
    <location>
        <begin position="432"/>
        <end position="452"/>
    </location>
</feature>
<evidence type="ECO:0000256" key="4">
    <source>
        <dbReference type="ARBA" id="ARBA00022989"/>
    </source>
</evidence>
<feature type="compositionally biased region" description="Basic and acidic residues" evidence="11">
    <location>
        <begin position="605"/>
        <end position="615"/>
    </location>
</feature>
<feature type="transmembrane region" description="Helical" evidence="12">
    <location>
        <begin position="98"/>
        <end position="117"/>
    </location>
</feature>
<evidence type="ECO:0000256" key="3">
    <source>
        <dbReference type="ARBA" id="ARBA00022692"/>
    </source>
</evidence>
<reference evidence="14 15" key="1">
    <citation type="submission" date="2017-06" db="EMBL/GenBank/DDBJ databases">
        <title>Sequencing and comparative analysis of myxobacterial genomes.</title>
        <authorList>
            <person name="Rupp O."/>
            <person name="Goesmann A."/>
            <person name="Sogaard-Andersen L."/>
        </authorList>
    </citation>
    <scope>NUCLEOTIDE SEQUENCE [LARGE SCALE GENOMIC DNA]</scope>
    <source>
        <strain evidence="14 15">DSM 14697</strain>
    </source>
</reference>
<evidence type="ECO:0000259" key="13">
    <source>
        <dbReference type="PROSITE" id="PS51371"/>
    </source>
</evidence>
<keyword evidence="15" id="KW-1185">Reference proteome</keyword>
<dbReference type="CDD" id="cd02205">
    <property type="entry name" value="CBS_pair_SF"/>
    <property type="match status" value="1"/>
</dbReference>
<evidence type="ECO:0000313" key="14">
    <source>
        <dbReference type="EMBL" id="ATB50357.1"/>
    </source>
</evidence>
<comment type="subcellular location">
    <subcellularLocation>
        <location evidence="1">Membrane</location>
        <topology evidence="1">Multi-pass membrane protein</topology>
    </subcellularLocation>
</comment>
<dbReference type="Pfam" id="PF00571">
    <property type="entry name" value="CBS"/>
    <property type="match status" value="2"/>
</dbReference>
<keyword evidence="9" id="KW-0407">Ion channel</keyword>
<dbReference type="CDD" id="cd00400">
    <property type="entry name" value="Voltage_gated_ClC"/>
    <property type="match status" value="1"/>
</dbReference>
<keyword evidence="8" id="KW-0868">Chloride</keyword>
<gene>
    <name evidence="14" type="ORF">MYMAC_006012</name>
</gene>
<dbReference type="InterPro" id="IPR000644">
    <property type="entry name" value="CBS_dom"/>
</dbReference>
<dbReference type="PRINTS" id="PR00762">
    <property type="entry name" value="CLCHANNEL"/>
</dbReference>
<dbReference type="RefSeq" id="WP_095960590.1">
    <property type="nucleotide sequence ID" value="NZ_CP022203.1"/>
</dbReference>
<feature type="domain" description="CBS" evidence="13">
    <location>
        <begin position="487"/>
        <end position="547"/>
    </location>
</feature>
<evidence type="ECO:0000256" key="12">
    <source>
        <dbReference type="SAM" id="Phobius"/>
    </source>
</evidence>
<dbReference type="InterPro" id="IPR014743">
    <property type="entry name" value="Cl-channel_core"/>
</dbReference>
<dbReference type="Gene3D" id="3.10.580.10">
    <property type="entry name" value="CBS-domain"/>
    <property type="match status" value="1"/>
</dbReference>
<evidence type="ECO:0000256" key="9">
    <source>
        <dbReference type="ARBA" id="ARBA00023303"/>
    </source>
</evidence>
<dbReference type="InterPro" id="IPR046342">
    <property type="entry name" value="CBS_dom_sf"/>
</dbReference>
<evidence type="ECO:0000256" key="2">
    <source>
        <dbReference type="ARBA" id="ARBA00022448"/>
    </source>
</evidence>
<keyword evidence="7" id="KW-0869">Chloride channel</keyword>
<feature type="region of interest" description="Disordered" evidence="11">
    <location>
        <begin position="605"/>
        <end position="628"/>
    </location>
</feature>
<evidence type="ECO:0000256" key="1">
    <source>
        <dbReference type="ARBA" id="ARBA00004141"/>
    </source>
</evidence>
<evidence type="ECO:0000256" key="8">
    <source>
        <dbReference type="ARBA" id="ARBA00023214"/>
    </source>
</evidence>
<protein>
    <submittedName>
        <fullName evidence="14">Chloride channel protein</fullName>
    </submittedName>
</protein>
<proteinExistence type="predicted"/>
<keyword evidence="6 12" id="KW-0472">Membrane</keyword>
<keyword evidence="3 12" id="KW-0812">Transmembrane</keyword>
<feature type="transmembrane region" description="Helical" evidence="12">
    <location>
        <begin position="304"/>
        <end position="321"/>
    </location>
</feature>
<dbReference type="OrthoDB" id="9767361at2"/>
<evidence type="ECO:0000256" key="6">
    <source>
        <dbReference type="ARBA" id="ARBA00023136"/>
    </source>
</evidence>
<evidence type="ECO:0000256" key="7">
    <source>
        <dbReference type="ARBA" id="ARBA00023173"/>
    </source>
</evidence>
<feature type="domain" description="CBS" evidence="13">
    <location>
        <begin position="551"/>
        <end position="610"/>
    </location>
</feature>
<feature type="region of interest" description="Disordered" evidence="11">
    <location>
        <begin position="1"/>
        <end position="30"/>
    </location>
</feature>
<dbReference type="SMART" id="SM00116">
    <property type="entry name" value="CBS"/>
    <property type="match status" value="2"/>
</dbReference>
<dbReference type="Gene3D" id="1.10.3080.10">
    <property type="entry name" value="Clc chloride channel"/>
    <property type="match status" value="1"/>
</dbReference>